<proteinExistence type="inferred from homology"/>
<comment type="similarity">
    <text evidence="1">Belongs to the short-chain dehydrogenases/reductases (SDR) family.</text>
</comment>
<accession>A0A7V5VE68</accession>
<evidence type="ECO:0000256" key="1">
    <source>
        <dbReference type="ARBA" id="ARBA00006484"/>
    </source>
</evidence>
<evidence type="ECO:0000256" key="2">
    <source>
        <dbReference type="ARBA" id="ARBA00023002"/>
    </source>
</evidence>
<organism evidence="3">
    <name type="scientific">Caldithrix abyssi</name>
    <dbReference type="NCBI Taxonomy" id="187145"/>
    <lineage>
        <taxon>Bacteria</taxon>
        <taxon>Pseudomonadati</taxon>
        <taxon>Calditrichota</taxon>
        <taxon>Calditrichia</taxon>
        <taxon>Calditrichales</taxon>
        <taxon>Calditrichaceae</taxon>
        <taxon>Caldithrix</taxon>
    </lineage>
</organism>
<name>A0A7V5VE68_CALAY</name>
<gene>
    <name evidence="3" type="ORF">ENJ15_00440</name>
</gene>
<dbReference type="Proteomes" id="UP000885771">
    <property type="component" value="Unassembled WGS sequence"/>
</dbReference>
<dbReference type="InterPro" id="IPR036291">
    <property type="entry name" value="NAD(P)-bd_dom_sf"/>
</dbReference>
<evidence type="ECO:0000313" key="3">
    <source>
        <dbReference type="EMBL" id="HHM01450.1"/>
    </source>
</evidence>
<dbReference type="PANTHER" id="PTHR44196">
    <property type="entry name" value="DEHYDROGENASE/REDUCTASE SDR FAMILY MEMBER 7B"/>
    <property type="match status" value="1"/>
</dbReference>
<keyword evidence="2" id="KW-0560">Oxidoreductase</keyword>
<reference evidence="3" key="1">
    <citation type="journal article" date="2020" name="mSystems">
        <title>Genome- and Community-Level Interaction Insights into Carbon Utilization and Element Cycling Functions of Hydrothermarchaeota in Hydrothermal Sediment.</title>
        <authorList>
            <person name="Zhou Z."/>
            <person name="Liu Y."/>
            <person name="Xu W."/>
            <person name="Pan J."/>
            <person name="Luo Z.H."/>
            <person name="Li M."/>
        </authorList>
    </citation>
    <scope>NUCLEOTIDE SEQUENCE [LARGE SCALE GENOMIC DNA]</scope>
    <source>
        <strain evidence="3">HyVt-460</strain>
    </source>
</reference>
<feature type="non-terminal residue" evidence="3">
    <location>
        <position position="112"/>
    </location>
</feature>
<dbReference type="PRINTS" id="PR00081">
    <property type="entry name" value="GDHRDH"/>
</dbReference>
<dbReference type="InterPro" id="IPR002347">
    <property type="entry name" value="SDR_fam"/>
</dbReference>
<comment type="caution">
    <text evidence="3">The sequence shown here is derived from an EMBL/GenBank/DDBJ whole genome shotgun (WGS) entry which is preliminary data.</text>
</comment>
<dbReference type="GO" id="GO:0016491">
    <property type="term" value="F:oxidoreductase activity"/>
    <property type="evidence" value="ECO:0007669"/>
    <property type="project" value="UniProtKB-KW"/>
</dbReference>
<dbReference type="Gene3D" id="3.40.50.720">
    <property type="entry name" value="NAD(P)-binding Rossmann-like Domain"/>
    <property type="match status" value="1"/>
</dbReference>
<dbReference type="GO" id="GO:0016020">
    <property type="term" value="C:membrane"/>
    <property type="evidence" value="ECO:0007669"/>
    <property type="project" value="TreeGrafter"/>
</dbReference>
<protein>
    <submittedName>
        <fullName evidence="3">SDR family NAD(P)-dependent oxidoreductase</fullName>
    </submittedName>
</protein>
<dbReference type="EMBL" id="DRLI01000018">
    <property type="protein sequence ID" value="HHM01450.1"/>
    <property type="molecule type" value="Genomic_DNA"/>
</dbReference>
<dbReference type="AlphaFoldDB" id="A0A7V5VE68"/>
<dbReference type="Pfam" id="PF00106">
    <property type="entry name" value="adh_short"/>
    <property type="match status" value="1"/>
</dbReference>
<dbReference type="SUPFAM" id="SSF51735">
    <property type="entry name" value="NAD(P)-binding Rossmann-fold domains"/>
    <property type="match status" value="1"/>
</dbReference>
<sequence>MDNPGVRNMSTLEGKRVLITGASSGIGRACAEVFAAEGAHLILIARRRKRLDELGAELKEKYGISVETIVLDVRQRPAVEEALKGVEAVDVLINNAGLALGMGRVQEANPDH</sequence>
<dbReference type="PANTHER" id="PTHR44196:SF1">
    <property type="entry name" value="DEHYDROGENASE_REDUCTASE SDR FAMILY MEMBER 7B"/>
    <property type="match status" value="1"/>
</dbReference>